<accession>A0A6A7RX01</accession>
<organism evidence="1 2">
    <name type="scientific">Candidatus Accumulibacter phosphatis</name>
    <dbReference type="NCBI Taxonomy" id="327160"/>
    <lineage>
        <taxon>Bacteria</taxon>
        <taxon>Pseudomonadati</taxon>
        <taxon>Pseudomonadota</taxon>
        <taxon>Betaproteobacteria</taxon>
        <taxon>Candidatus Accumulibacter</taxon>
    </lineage>
</organism>
<comment type="caution">
    <text evidence="1">The sequence shown here is derived from an EMBL/GenBank/DDBJ whole genome shotgun (WGS) entry which is preliminary data.</text>
</comment>
<sequence length="315" mass="35142">MVYYLSITGEEKWARLIVDFADRLLEGRDALSPVDGRPYAWLDRSENLTAPYVWAGYTGHSFAPLMEFARYVLAHSEIGRSIYKERTFRDHALGYLREFNRALAVHYGELRNDGAYNYFFFSGPVPARSRRLEGLILPVNMNAALFLAILHAAKAEQTLGDGRAAVKKEQVERFFDYLNERVLERRVCLQGKSCLVWDYSSYTKRVEDVGHANLVAKLLLDGYVDGYGVRKADVVALANTVDGLLNPDGSLVGNLLDGATIKGTSPALYYLVFLADYSQSVRSKVGCVVGNSTNFAYSGPWRKIGGGEVVNSCVY</sequence>
<evidence type="ECO:0000313" key="1">
    <source>
        <dbReference type="EMBL" id="MQM31462.1"/>
    </source>
</evidence>
<gene>
    <name evidence="1" type="ORF">CRU78_13440</name>
</gene>
<dbReference type="AlphaFoldDB" id="A0A6A7RX01"/>
<proteinExistence type="predicted"/>
<protein>
    <recommendedName>
        <fullName evidence="3">D-glucuronyl C5-epimerase C-terminal domain-containing protein</fullName>
    </recommendedName>
</protein>
<evidence type="ECO:0000313" key="2">
    <source>
        <dbReference type="Proteomes" id="UP000342300"/>
    </source>
</evidence>
<dbReference type="Proteomes" id="UP000342300">
    <property type="component" value="Unassembled WGS sequence"/>
</dbReference>
<reference evidence="1 2" key="1">
    <citation type="submission" date="2017-09" db="EMBL/GenBank/DDBJ databases">
        <title>Metagenomic Analysis Reveals Denitrifying Candidatus Accumulibacter and Flanking Population as a Source of N2O.</title>
        <authorList>
            <person name="Gao H."/>
            <person name="Mao Y."/>
            <person name="Zhao X."/>
            <person name="Liu W.-T."/>
            <person name="Zhang T."/>
            <person name="Wells G."/>
        </authorList>
    </citation>
    <scope>NUCLEOTIDE SEQUENCE [LARGE SCALE GENOMIC DNA]</scope>
    <source>
        <strain evidence="1">CANDO_2_IC</strain>
    </source>
</reference>
<name>A0A6A7RX01_9PROT</name>
<dbReference type="EMBL" id="PDHS01000321">
    <property type="protein sequence ID" value="MQM31462.1"/>
    <property type="molecule type" value="Genomic_DNA"/>
</dbReference>
<evidence type="ECO:0008006" key="3">
    <source>
        <dbReference type="Google" id="ProtNLM"/>
    </source>
</evidence>